<dbReference type="InterPro" id="IPR012416">
    <property type="entry name" value="CBP60"/>
</dbReference>
<dbReference type="Pfam" id="PF20452">
    <property type="entry name" value="Calmod_bind_C"/>
    <property type="match status" value="1"/>
</dbReference>
<evidence type="ECO:0000313" key="11">
    <source>
        <dbReference type="EMBL" id="KAK1298214.1"/>
    </source>
</evidence>
<dbReference type="GO" id="GO:0005516">
    <property type="term" value="F:calmodulin binding"/>
    <property type="evidence" value="ECO:0007669"/>
    <property type="project" value="InterPro"/>
</dbReference>
<feature type="domain" description="Calmodulin binding protein-like N-terminal" evidence="8">
    <location>
        <begin position="89"/>
        <end position="237"/>
    </location>
</feature>
<dbReference type="GO" id="GO:0043565">
    <property type="term" value="F:sequence-specific DNA binding"/>
    <property type="evidence" value="ECO:0007669"/>
    <property type="project" value="TreeGrafter"/>
</dbReference>
<evidence type="ECO:0000256" key="1">
    <source>
        <dbReference type="ARBA" id="ARBA00004123"/>
    </source>
</evidence>
<dbReference type="EMBL" id="JAUJYO010000014">
    <property type="protein sequence ID" value="KAK1298214.1"/>
    <property type="molecule type" value="Genomic_DNA"/>
</dbReference>
<evidence type="ECO:0000256" key="2">
    <source>
        <dbReference type="ARBA" id="ARBA00007214"/>
    </source>
</evidence>
<evidence type="ECO:0000256" key="3">
    <source>
        <dbReference type="ARBA" id="ARBA00023015"/>
    </source>
</evidence>
<keyword evidence="3" id="KW-0805">Transcription regulation</keyword>
<dbReference type="AlphaFoldDB" id="A0AAV9DBG4"/>
<sequence length="394" mass="44465">MVTKRILNVSDDGTDQPMKKQMRRLPSFATVIRDVVREKSLQTFCSSLEPLLRRVVREEVEHGLIDVVQSLQSSKSTQMQIQPFEQSKLQLTFSNKLSLPIFTGSRIRGEDDIPLQIFLVNSNRDGRSVTSSLPSPIKIEIVVIDGDFPSDNRHDWTQNDFNSSIVKERAGKRPLLAGEVLLTLKEGVASIGDLSFTDNSSWIRSRNFRIGARVIPGSYEGERIKEAMTEAFVVKDHRGELYKKHYPPSLLDKVWRLEKIGKDGTFHRKLAEEGINTVQDFLKLWVVNPTCLRRILGGGMSDKVWEGTVKHARTCSMGNNKFYLYRGTCCAVLLNPICQVAGAILNGITYSVNDLNESHKACVEQQVLEAFENWNSVEEVNGLSYDSVPLQCMD</sequence>
<evidence type="ECO:0000256" key="5">
    <source>
        <dbReference type="ARBA" id="ARBA00023159"/>
    </source>
</evidence>
<dbReference type="Pfam" id="PF07887">
    <property type="entry name" value="Calmodulin_bind"/>
    <property type="match status" value="1"/>
</dbReference>
<dbReference type="GO" id="GO:0080142">
    <property type="term" value="P:regulation of salicylic acid biosynthetic process"/>
    <property type="evidence" value="ECO:0007669"/>
    <property type="project" value="TreeGrafter"/>
</dbReference>
<gene>
    <name evidence="11" type="ORF">QJS10_CPB14g00390</name>
</gene>
<dbReference type="InterPro" id="IPR046831">
    <property type="entry name" value="Calmodulin_bind_N"/>
</dbReference>
<proteinExistence type="inferred from homology"/>
<reference evidence="11" key="2">
    <citation type="submission" date="2023-06" db="EMBL/GenBank/DDBJ databases">
        <authorList>
            <person name="Ma L."/>
            <person name="Liu K.-W."/>
            <person name="Li Z."/>
            <person name="Hsiao Y.-Y."/>
            <person name="Qi Y."/>
            <person name="Fu T."/>
            <person name="Tang G."/>
            <person name="Zhang D."/>
            <person name="Sun W.-H."/>
            <person name="Liu D.-K."/>
            <person name="Li Y."/>
            <person name="Chen G.-Z."/>
            <person name="Liu X.-D."/>
            <person name="Liao X.-Y."/>
            <person name="Jiang Y.-T."/>
            <person name="Yu X."/>
            <person name="Hao Y."/>
            <person name="Huang J."/>
            <person name="Zhao X.-W."/>
            <person name="Ke S."/>
            <person name="Chen Y.-Y."/>
            <person name="Wu W.-L."/>
            <person name="Hsu J.-L."/>
            <person name="Lin Y.-F."/>
            <person name="Huang M.-D."/>
            <person name="Li C.-Y."/>
            <person name="Huang L."/>
            <person name="Wang Z.-W."/>
            <person name="Zhao X."/>
            <person name="Zhong W.-Y."/>
            <person name="Peng D.-H."/>
            <person name="Ahmad S."/>
            <person name="Lan S."/>
            <person name="Zhang J.-S."/>
            <person name="Tsai W.-C."/>
            <person name="Van De Peer Y."/>
            <person name="Liu Z.-J."/>
        </authorList>
    </citation>
    <scope>NUCLEOTIDE SEQUENCE</scope>
    <source>
        <strain evidence="11">CP</strain>
        <tissue evidence="11">Leaves</tissue>
    </source>
</reference>
<dbReference type="InterPro" id="IPR046829">
    <property type="entry name" value="Calmod_bind_C"/>
</dbReference>
<dbReference type="PANTHER" id="PTHR31713:SF42">
    <property type="entry name" value="PROTEIN SAR DEFICIENT 1"/>
    <property type="match status" value="1"/>
</dbReference>
<keyword evidence="7" id="KW-0539">Nucleus</keyword>
<dbReference type="PANTHER" id="PTHR31713">
    <property type="entry name" value="OS02G0177800 PROTEIN"/>
    <property type="match status" value="1"/>
</dbReference>
<accession>A0AAV9DBG4</accession>
<feature type="domain" description="Calmodulin binding protein central" evidence="9">
    <location>
        <begin position="250"/>
        <end position="315"/>
    </location>
</feature>
<evidence type="ECO:0000256" key="6">
    <source>
        <dbReference type="ARBA" id="ARBA00023163"/>
    </source>
</evidence>
<evidence type="ECO:0000313" key="12">
    <source>
        <dbReference type="Proteomes" id="UP001180020"/>
    </source>
</evidence>
<keyword evidence="4" id="KW-0238">DNA-binding</keyword>
<keyword evidence="5" id="KW-0010">Activator</keyword>
<keyword evidence="12" id="KW-1185">Reference proteome</keyword>
<protein>
    <submittedName>
        <fullName evidence="11">Uncharacterized protein</fullName>
    </submittedName>
</protein>
<dbReference type="Proteomes" id="UP001180020">
    <property type="component" value="Unassembled WGS sequence"/>
</dbReference>
<evidence type="ECO:0000259" key="10">
    <source>
        <dbReference type="Pfam" id="PF20452"/>
    </source>
</evidence>
<dbReference type="GO" id="GO:0003700">
    <property type="term" value="F:DNA-binding transcription factor activity"/>
    <property type="evidence" value="ECO:0007669"/>
    <property type="project" value="TreeGrafter"/>
</dbReference>
<evidence type="ECO:0000259" key="9">
    <source>
        <dbReference type="Pfam" id="PF20451"/>
    </source>
</evidence>
<name>A0AAV9DBG4_ACOCL</name>
<evidence type="ECO:0000259" key="8">
    <source>
        <dbReference type="Pfam" id="PF07887"/>
    </source>
</evidence>
<keyword evidence="6" id="KW-0804">Transcription</keyword>
<reference evidence="11" key="1">
    <citation type="journal article" date="2023" name="Nat. Commun.">
        <title>Diploid and tetraploid genomes of Acorus and the evolution of monocots.</title>
        <authorList>
            <person name="Ma L."/>
            <person name="Liu K.W."/>
            <person name="Li Z."/>
            <person name="Hsiao Y.Y."/>
            <person name="Qi Y."/>
            <person name="Fu T."/>
            <person name="Tang G.D."/>
            <person name="Zhang D."/>
            <person name="Sun W.H."/>
            <person name="Liu D.K."/>
            <person name="Li Y."/>
            <person name="Chen G.Z."/>
            <person name="Liu X.D."/>
            <person name="Liao X.Y."/>
            <person name="Jiang Y.T."/>
            <person name="Yu X."/>
            <person name="Hao Y."/>
            <person name="Huang J."/>
            <person name="Zhao X.W."/>
            <person name="Ke S."/>
            <person name="Chen Y.Y."/>
            <person name="Wu W.L."/>
            <person name="Hsu J.L."/>
            <person name="Lin Y.F."/>
            <person name="Huang M.D."/>
            <person name="Li C.Y."/>
            <person name="Huang L."/>
            <person name="Wang Z.W."/>
            <person name="Zhao X."/>
            <person name="Zhong W.Y."/>
            <person name="Peng D.H."/>
            <person name="Ahmad S."/>
            <person name="Lan S."/>
            <person name="Zhang J.S."/>
            <person name="Tsai W.C."/>
            <person name="Van de Peer Y."/>
            <person name="Liu Z.J."/>
        </authorList>
    </citation>
    <scope>NUCLEOTIDE SEQUENCE</scope>
    <source>
        <strain evidence="11">CP</strain>
    </source>
</reference>
<organism evidence="11 12">
    <name type="scientific">Acorus calamus</name>
    <name type="common">Sweet flag</name>
    <dbReference type="NCBI Taxonomy" id="4465"/>
    <lineage>
        <taxon>Eukaryota</taxon>
        <taxon>Viridiplantae</taxon>
        <taxon>Streptophyta</taxon>
        <taxon>Embryophyta</taxon>
        <taxon>Tracheophyta</taxon>
        <taxon>Spermatophyta</taxon>
        <taxon>Magnoliopsida</taxon>
        <taxon>Liliopsida</taxon>
        <taxon>Acoraceae</taxon>
        <taxon>Acorus</taxon>
    </lineage>
</organism>
<comment type="subcellular location">
    <subcellularLocation>
        <location evidence="1">Nucleus</location>
    </subcellularLocation>
</comment>
<comment type="caution">
    <text evidence="11">The sequence shown here is derived from an EMBL/GenBank/DDBJ whole genome shotgun (WGS) entry which is preliminary data.</text>
</comment>
<dbReference type="InterPro" id="IPR046830">
    <property type="entry name" value="Calmod_bind_M"/>
</dbReference>
<dbReference type="Pfam" id="PF20451">
    <property type="entry name" value="Calmod_bind_M"/>
    <property type="match status" value="1"/>
</dbReference>
<feature type="domain" description="Calmodulin binding protein C-terminal" evidence="10">
    <location>
        <begin position="321"/>
        <end position="380"/>
    </location>
</feature>
<comment type="similarity">
    <text evidence="2">Belongs to the plant ACBP60 protein family.</text>
</comment>
<evidence type="ECO:0000256" key="7">
    <source>
        <dbReference type="ARBA" id="ARBA00023242"/>
    </source>
</evidence>
<dbReference type="GO" id="GO:0005634">
    <property type="term" value="C:nucleus"/>
    <property type="evidence" value="ECO:0007669"/>
    <property type="project" value="UniProtKB-SubCell"/>
</dbReference>
<evidence type="ECO:0000256" key="4">
    <source>
        <dbReference type="ARBA" id="ARBA00023125"/>
    </source>
</evidence>